<reference evidence="2" key="3">
    <citation type="submission" date="2023-05" db="EMBL/GenBank/DDBJ databases">
        <authorList>
            <person name="Smith C.H."/>
        </authorList>
    </citation>
    <scope>NUCLEOTIDE SEQUENCE</scope>
    <source>
        <strain evidence="2">CHS0354</strain>
        <tissue evidence="2">Mantle</tissue>
    </source>
</reference>
<gene>
    <name evidence="2" type="ORF">CHS0354_040388</name>
</gene>
<feature type="compositionally biased region" description="Basic and acidic residues" evidence="1">
    <location>
        <begin position="881"/>
        <end position="904"/>
    </location>
</feature>
<feature type="region of interest" description="Disordered" evidence="1">
    <location>
        <begin position="417"/>
        <end position="437"/>
    </location>
</feature>
<name>A0AAE0S1L4_9BIVA</name>
<dbReference type="Proteomes" id="UP001195483">
    <property type="component" value="Unassembled WGS sequence"/>
</dbReference>
<evidence type="ECO:0000256" key="1">
    <source>
        <dbReference type="SAM" id="MobiDB-lite"/>
    </source>
</evidence>
<evidence type="ECO:0000313" key="2">
    <source>
        <dbReference type="EMBL" id="KAK3583418.1"/>
    </source>
</evidence>
<organism evidence="2 3">
    <name type="scientific">Potamilus streckersoni</name>
    <dbReference type="NCBI Taxonomy" id="2493646"/>
    <lineage>
        <taxon>Eukaryota</taxon>
        <taxon>Metazoa</taxon>
        <taxon>Spiralia</taxon>
        <taxon>Lophotrochozoa</taxon>
        <taxon>Mollusca</taxon>
        <taxon>Bivalvia</taxon>
        <taxon>Autobranchia</taxon>
        <taxon>Heteroconchia</taxon>
        <taxon>Palaeoheterodonta</taxon>
        <taxon>Unionida</taxon>
        <taxon>Unionoidea</taxon>
        <taxon>Unionidae</taxon>
        <taxon>Ambleminae</taxon>
        <taxon>Lampsilini</taxon>
        <taxon>Potamilus</taxon>
    </lineage>
</organism>
<dbReference type="EMBL" id="JAEAOA010002335">
    <property type="protein sequence ID" value="KAK3583418.1"/>
    <property type="molecule type" value="Genomic_DNA"/>
</dbReference>
<sequence>MSCLSRSPNHGKVRVRNAQSQPQESEQKKSKLMEIVNCLFFRRKKNAEVVDMVEEEKQAILPKERKIHVDRSNRSRKALKMENMKDGPVHRRVVKSAPSTPCGTRYVAFLPSEHPTDIKLPQDPMAAFMSYLSPKDRTIRQACSVVSRSYSASNLARLHARQAFLQTQQQQRRHVITSRRSSDIPLYKRRPWQMDADDMNIGITKVSRADKQKLGTCAPGVISDSKEDAFYHSTDDIYDLHEEMRRMRLSNPNLKMDVMSTSTFIEEKNVRVPDQELILVNDQSQTPSASSISMESSTEDLCIQTQQKFSAICRKALNSSDKNEQVDEAKNKTILSDIHQSERRLSDGKAVTRKELYGEGLTMDEDGSESVAEEGEVNFDAFLNRESSCANMERNCFLMKGGENDFTREIRSNEIGDGKSRPLFVDKNQFDGGPMKVTPVRHIGNINKRDLTLRKNNRDESENGRARFTEMNIRLYDEKEDEDDSDIDHRDSPMISMITSGDATMYDSKLVPLYLRPRSQEDNLINNSEQSTLQSIHTPVVETERHAVNKEYCTKVISNGDRHGQEVPNHIDPDQSFSSEFSETSEIMNLLKKQCDQQNIMAQHSTNVSRSSRETLTPFSNVSSTHSAYVTIPPCQSDINSSRPYLSSQKKRTLALHNKDVDEEEEKSVYTDNLRMMQNKSGTNSSSQSIIKSLNAQSTPPPNRHCIMPIVHVRNGQLQPLPEVPSVREQNKNRLPFKNVEVNFPIGIGSGAIFREARTVRNVRLDPIQSSQRPFLDIPLGTNDTNKGNTERFGFSSQVGHATVPWQRSKTFVQNLYSNEYGNLSVNHSHDTGYNGIMGSKPDDSPVQSLSSTMLERKDKHLVQCAGYSVNDTSHYYDNNVKQEHGPRGNKDRDKNAKQNHDLKPFGTTKTTETENNLYSSIKSGVKIKPIPPRETRRGLKLEWLLKEAAETEV</sequence>
<dbReference type="AlphaFoldDB" id="A0AAE0S1L4"/>
<reference evidence="2" key="1">
    <citation type="journal article" date="2021" name="Genome Biol. Evol.">
        <title>A High-Quality Reference Genome for a Parasitic Bivalve with Doubly Uniparental Inheritance (Bivalvia: Unionida).</title>
        <authorList>
            <person name="Smith C.H."/>
        </authorList>
    </citation>
    <scope>NUCLEOTIDE SEQUENCE</scope>
    <source>
        <strain evidence="2">CHS0354</strain>
    </source>
</reference>
<accession>A0AAE0S1L4</accession>
<feature type="region of interest" description="Disordered" evidence="1">
    <location>
        <begin position="1"/>
        <end position="29"/>
    </location>
</feature>
<proteinExistence type="predicted"/>
<reference evidence="2" key="2">
    <citation type="journal article" date="2021" name="Genome Biol. Evol.">
        <title>Developing a high-quality reference genome for a parasitic bivalve with doubly uniparental inheritance (Bivalvia: Unionida).</title>
        <authorList>
            <person name="Smith C.H."/>
        </authorList>
    </citation>
    <scope>NUCLEOTIDE SEQUENCE</scope>
    <source>
        <strain evidence="2">CHS0354</strain>
        <tissue evidence="2">Mantle</tissue>
    </source>
</reference>
<keyword evidence="3" id="KW-1185">Reference proteome</keyword>
<comment type="caution">
    <text evidence="2">The sequence shown here is derived from an EMBL/GenBank/DDBJ whole genome shotgun (WGS) entry which is preliminary data.</text>
</comment>
<feature type="region of interest" description="Disordered" evidence="1">
    <location>
        <begin position="874"/>
        <end position="915"/>
    </location>
</feature>
<evidence type="ECO:0000313" key="3">
    <source>
        <dbReference type="Proteomes" id="UP001195483"/>
    </source>
</evidence>
<protein>
    <submittedName>
        <fullName evidence="2">Uncharacterized protein</fullName>
    </submittedName>
</protein>